<dbReference type="SUPFAM" id="SSF56935">
    <property type="entry name" value="Porins"/>
    <property type="match status" value="1"/>
</dbReference>
<dbReference type="Pfam" id="PF07715">
    <property type="entry name" value="Plug"/>
    <property type="match status" value="1"/>
</dbReference>
<evidence type="ECO:0000256" key="6">
    <source>
        <dbReference type="ARBA" id="ARBA00023077"/>
    </source>
</evidence>
<feature type="region of interest" description="Disordered" evidence="13">
    <location>
        <begin position="622"/>
        <end position="641"/>
    </location>
</feature>
<reference evidence="16" key="1">
    <citation type="submission" date="2021-02" db="EMBL/GenBank/DDBJ databases">
        <title>The CRISPR/cas machinery reduction and long-range gene transfer in the hot spring cyanobacterium Synechococcus.</title>
        <authorList>
            <person name="Dvorak P."/>
            <person name="Jahodarova E."/>
            <person name="Hasler P."/>
            <person name="Poulickova A."/>
        </authorList>
    </citation>
    <scope>NUCLEOTIDE SEQUENCE</scope>
    <source>
        <strain evidence="16">Rupite</strain>
    </source>
</reference>
<evidence type="ECO:0000256" key="3">
    <source>
        <dbReference type="ARBA" id="ARBA00022452"/>
    </source>
</evidence>
<keyword evidence="6 11" id="KW-0798">TonB box</keyword>
<evidence type="ECO:0000256" key="12">
    <source>
        <dbReference type="SAM" id="Coils"/>
    </source>
</evidence>
<dbReference type="PROSITE" id="PS52016">
    <property type="entry name" value="TONB_DEPENDENT_REC_3"/>
    <property type="match status" value="1"/>
</dbReference>
<comment type="subcellular location">
    <subcellularLocation>
        <location evidence="1 10">Cell outer membrane</location>
        <topology evidence="1 10">Multi-pass membrane protein</topology>
    </subcellularLocation>
</comment>
<dbReference type="Pfam" id="PF00593">
    <property type="entry name" value="TonB_dep_Rec_b-barrel"/>
    <property type="match status" value="1"/>
</dbReference>
<dbReference type="InterPro" id="IPR037066">
    <property type="entry name" value="Plug_dom_sf"/>
</dbReference>
<protein>
    <submittedName>
        <fullName evidence="16">TonB-dependent hemoglobin/transferrin/lactoferrin family receptor</fullName>
    </submittedName>
</protein>
<dbReference type="PROSITE" id="PS01156">
    <property type="entry name" value="TONB_DEPENDENT_REC_2"/>
    <property type="match status" value="1"/>
</dbReference>
<dbReference type="InterPro" id="IPR000531">
    <property type="entry name" value="Beta-barrel_TonB"/>
</dbReference>
<name>A0ABT0CBB3_THEVL</name>
<comment type="caution">
    <text evidence="16">The sequence shown here is derived from an EMBL/GenBank/DDBJ whole genome shotgun (WGS) entry which is preliminary data.</text>
</comment>
<keyword evidence="4 10" id="KW-0812">Transmembrane</keyword>
<dbReference type="InterPro" id="IPR039426">
    <property type="entry name" value="TonB-dep_rcpt-like"/>
</dbReference>
<keyword evidence="5" id="KW-0732">Signal</keyword>
<dbReference type="NCBIfam" id="TIGR01786">
    <property type="entry name" value="TonB-hemlactrns"/>
    <property type="match status" value="1"/>
</dbReference>
<dbReference type="InterPro" id="IPR010917">
    <property type="entry name" value="TonB_rcpt_CS"/>
</dbReference>
<evidence type="ECO:0000259" key="14">
    <source>
        <dbReference type="Pfam" id="PF00593"/>
    </source>
</evidence>
<dbReference type="EMBL" id="JAFIRA010000020">
    <property type="protein sequence ID" value="MCJ2543079.1"/>
    <property type="molecule type" value="Genomic_DNA"/>
</dbReference>
<dbReference type="Proteomes" id="UP000830835">
    <property type="component" value="Unassembled WGS sequence"/>
</dbReference>
<dbReference type="InterPro" id="IPR036942">
    <property type="entry name" value="Beta-barrel_TonB_sf"/>
</dbReference>
<feature type="compositionally biased region" description="Pro residues" evidence="13">
    <location>
        <begin position="627"/>
        <end position="641"/>
    </location>
</feature>
<sequence length="812" mass="90346">MGVVGRLSGLVSLGLSVGVGWGSLAWGQTQPATGSLSDPPLLAQATPAPVQGATTLQEQIRELEAQIEAARQRGDEAEVERLQADLQVLQQGIPVFNLQQVTVTGTRTERSLADSPASITVIDRERLRQELIQNIQDLVRYEPGITVRDDLRYGLQDFNIRGLDGNRVLIQVDGIRQPERFTFGPFNLGRDTFELETTRTVEIIRGPASTLYGSDALGGVVTFTTLDPADLLGERDSHVGISSQYSSRNQGFVNTVSLAGRQDNLEAMLIYTRRDGRETNIKADPSLVNPQTEIGDNVLAKLVYRFDEYSSLNLTGEYFNRRTTSTTAPRNLDTGISFFEETIDIERTRLSLEYRYANPDTPAFELATAQIYYQPARTQEPSVENRTLTVQGQPVPVRRDTFNELISNILGVNLQAQSRFQTGDISHRLVYGVDLSTTRNERPRNRFQTNLQTGAVTQNIPPDNFPTKDFPDSDTVRFGLYLQDEIEFNGGNFTLIPGIRYDTYNLTPSPDETFLKSGAEAVSLFADAISPKLGLVWRINPNLTFTAQYNTGFRAPQYNEINSGFTNLTSPFFRYRTLSNPDLRPETSQGFEVGLRGIYPQASFSLAAYYNDYNDFIEAFREVGSEPSPPGPPGGPPPPPVTLFQSQNVSRARIYGVEATGQYFFSPDLTGWSLNGSLAWAVGDNLTENKPLLSIEPLTAVLGLNYDDPSQVWGARLIATLVADPRDPQREVVQTNPNAPPQIPFLASGYSVVDLLAYYNLDDNWQLNFGVYNLFDEKYFLYSETRNLFVGPAVERRAQPGRNVALNFSARF</sequence>
<dbReference type="InterPro" id="IPR010949">
    <property type="entry name" value="TonB_Hb/transfer/lactofer_rcpt"/>
</dbReference>
<evidence type="ECO:0000256" key="13">
    <source>
        <dbReference type="SAM" id="MobiDB-lite"/>
    </source>
</evidence>
<keyword evidence="8 16" id="KW-0675">Receptor</keyword>
<dbReference type="InterPro" id="IPR012910">
    <property type="entry name" value="Plug_dom"/>
</dbReference>
<dbReference type="RefSeq" id="WP_244350356.1">
    <property type="nucleotide sequence ID" value="NZ_JAFIRA010000020.1"/>
</dbReference>
<gene>
    <name evidence="16" type="ORF">JX360_09200</name>
</gene>
<dbReference type="InterPro" id="IPR011276">
    <property type="entry name" value="TonB_haem/Hb_rcpt"/>
</dbReference>
<evidence type="ECO:0000313" key="17">
    <source>
        <dbReference type="Proteomes" id="UP000830835"/>
    </source>
</evidence>
<keyword evidence="12" id="KW-0175">Coiled coil</keyword>
<feature type="domain" description="TonB-dependent receptor-like beta-barrel" evidence="14">
    <location>
        <begin position="296"/>
        <end position="774"/>
    </location>
</feature>
<evidence type="ECO:0000256" key="5">
    <source>
        <dbReference type="ARBA" id="ARBA00022729"/>
    </source>
</evidence>
<dbReference type="Gene3D" id="2.170.130.10">
    <property type="entry name" value="TonB-dependent receptor, plug domain"/>
    <property type="match status" value="1"/>
</dbReference>
<evidence type="ECO:0000256" key="9">
    <source>
        <dbReference type="ARBA" id="ARBA00023237"/>
    </source>
</evidence>
<evidence type="ECO:0000256" key="11">
    <source>
        <dbReference type="RuleBase" id="RU003357"/>
    </source>
</evidence>
<keyword evidence="3 10" id="KW-1134">Transmembrane beta strand</keyword>
<feature type="domain" description="TonB-dependent receptor plug" evidence="15">
    <location>
        <begin position="112"/>
        <end position="220"/>
    </location>
</feature>
<accession>A0ABT0CBB3</accession>
<organism evidence="16 17">
    <name type="scientific">Thermostichus vulcanus str. 'Rupite'</name>
    <dbReference type="NCBI Taxonomy" id="2813851"/>
    <lineage>
        <taxon>Bacteria</taxon>
        <taxon>Bacillati</taxon>
        <taxon>Cyanobacteriota</taxon>
        <taxon>Cyanophyceae</taxon>
        <taxon>Thermostichales</taxon>
        <taxon>Thermostichaceae</taxon>
        <taxon>Thermostichus</taxon>
    </lineage>
</organism>
<feature type="coiled-coil region" evidence="12">
    <location>
        <begin position="53"/>
        <end position="80"/>
    </location>
</feature>
<dbReference type="PANTHER" id="PTHR30069">
    <property type="entry name" value="TONB-DEPENDENT OUTER MEMBRANE RECEPTOR"/>
    <property type="match status" value="1"/>
</dbReference>
<dbReference type="CDD" id="cd01347">
    <property type="entry name" value="ligand_gated_channel"/>
    <property type="match status" value="1"/>
</dbReference>
<evidence type="ECO:0000256" key="4">
    <source>
        <dbReference type="ARBA" id="ARBA00022692"/>
    </source>
</evidence>
<evidence type="ECO:0000256" key="8">
    <source>
        <dbReference type="ARBA" id="ARBA00023170"/>
    </source>
</evidence>
<evidence type="ECO:0000259" key="15">
    <source>
        <dbReference type="Pfam" id="PF07715"/>
    </source>
</evidence>
<comment type="similarity">
    <text evidence="10 11">Belongs to the TonB-dependent receptor family.</text>
</comment>
<evidence type="ECO:0000256" key="2">
    <source>
        <dbReference type="ARBA" id="ARBA00022448"/>
    </source>
</evidence>
<keyword evidence="9 10" id="KW-0998">Cell outer membrane</keyword>
<evidence type="ECO:0000256" key="7">
    <source>
        <dbReference type="ARBA" id="ARBA00023136"/>
    </source>
</evidence>
<proteinExistence type="inferred from homology"/>
<keyword evidence="7 10" id="KW-0472">Membrane</keyword>
<keyword evidence="2 10" id="KW-0813">Transport</keyword>
<evidence type="ECO:0000256" key="1">
    <source>
        <dbReference type="ARBA" id="ARBA00004571"/>
    </source>
</evidence>
<dbReference type="Gene3D" id="2.40.170.20">
    <property type="entry name" value="TonB-dependent receptor, beta-barrel domain"/>
    <property type="match status" value="1"/>
</dbReference>
<evidence type="ECO:0000313" key="16">
    <source>
        <dbReference type="EMBL" id="MCJ2543079.1"/>
    </source>
</evidence>
<keyword evidence="17" id="KW-1185">Reference proteome</keyword>
<evidence type="ECO:0000256" key="10">
    <source>
        <dbReference type="PROSITE-ProRule" id="PRU01360"/>
    </source>
</evidence>
<dbReference type="PANTHER" id="PTHR30069:SF29">
    <property type="entry name" value="HEMOGLOBIN AND HEMOGLOBIN-HAPTOGLOBIN-BINDING PROTEIN 1-RELATED"/>
    <property type="match status" value="1"/>
</dbReference>
<dbReference type="NCBIfam" id="TIGR01785">
    <property type="entry name" value="TonB-hemin"/>
    <property type="match status" value="1"/>
</dbReference>